<evidence type="ECO:0000259" key="1">
    <source>
        <dbReference type="Pfam" id="PF07700"/>
    </source>
</evidence>
<evidence type="ECO:0000313" key="2">
    <source>
        <dbReference type="EMBL" id="TQV68905.1"/>
    </source>
</evidence>
<dbReference type="Gene3D" id="3.90.1520.10">
    <property type="entry name" value="H-NOX domain"/>
    <property type="match status" value="1"/>
</dbReference>
<evidence type="ECO:0000313" key="3">
    <source>
        <dbReference type="Proteomes" id="UP000315816"/>
    </source>
</evidence>
<reference evidence="2 3" key="1">
    <citation type="submission" date="2019-06" db="EMBL/GenBank/DDBJ databases">
        <title>A novel species of marine bacteria.</title>
        <authorList>
            <person name="Wang Y."/>
        </authorList>
    </citation>
    <scope>NUCLEOTIDE SEQUENCE [LARGE SCALE GENOMIC DNA]</scope>
    <source>
        <strain evidence="2 3">MA1-10</strain>
    </source>
</reference>
<dbReference type="GO" id="GO:0020037">
    <property type="term" value="F:heme binding"/>
    <property type="evidence" value="ECO:0007669"/>
    <property type="project" value="InterPro"/>
</dbReference>
<proteinExistence type="predicted"/>
<dbReference type="AlphaFoldDB" id="A0A545SVA8"/>
<dbReference type="SUPFAM" id="SSF111126">
    <property type="entry name" value="Ligand-binding domain in the NO signalling and Golgi transport"/>
    <property type="match status" value="1"/>
</dbReference>
<accession>A0A545SVA8</accession>
<dbReference type="InterPro" id="IPR024096">
    <property type="entry name" value="NO_sig/Golgi_transp_ligand-bd"/>
</dbReference>
<dbReference type="Proteomes" id="UP000315816">
    <property type="component" value="Unassembled WGS sequence"/>
</dbReference>
<dbReference type="Pfam" id="PF07700">
    <property type="entry name" value="HNOB"/>
    <property type="match status" value="1"/>
</dbReference>
<comment type="caution">
    <text evidence="2">The sequence shown here is derived from an EMBL/GenBank/DDBJ whole genome shotgun (WGS) entry which is preliminary data.</text>
</comment>
<dbReference type="EMBL" id="VICH01000004">
    <property type="protein sequence ID" value="TQV68905.1"/>
    <property type="molecule type" value="Genomic_DNA"/>
</dbReference>
<sequence length="198" mass="22644">MMMHGLILWIFESFVRLTYGDQVWEKVLSDLDLHLHSVEPMFHYDDQIGLSILRQLSIEQKRDRHSLLEDFGTFLVTDARVERVRRLLRFGGVDFTEFLHSLEDLKGRARLAVPDLILPEMQVDETHPHRFEITCENIPVGAPYVLLGALRALADDYGSLVFLEVSEEKSSGVVILASLLESQHAEGREFLWATEGAP</sequence>
<organism evidence="2 3">
    <name type="scientific">Aliiroseovarius halocynthiae</name>
    <dbReference type="NCBI Taxonomy" id="985055"/>
    <lineage>
        <taxon>Bacteria</taxon>
        <taxon>Pseudomonadati</taxon>
        <taxon>Pseudomonadota</taxon>
        <taxon>Alphaproteobacteria</taxon>
        <taxon>Rhodobacterales</taxon>
        <taxon>Paracoccaceae</taxon>
        <taxon>Aliiroseovarius</taxon>
    </lineage>
</organism>
<dbReference type="InterPro" id="IPR011644">
    <property type="entry name" value="Heme_NO-bd"/>
</dbReference>
<dbReference type="RefSeq" id="WP_142852660.1">
    <property type="nucleotide sequence ID" value="NZ_ML660019.1"/>
</dbReference>
<name>A0A545SVA8_9RHOB</name>
<protein>
    <submittedName>
        <fullName evidence="2">Heme NO-binding protein</fullName>
    </submittedName>
</protein>
<feature type="domain" description="Heme NO-binding" evidence="1">
    <location>
        <begin position="5"/>
        <end position="157"/>
    </location>
</feature>
<dbReference type="OrthoDB" id="981203at2"/>
<keyword evidence="3" id="KW-1185">Reference proteome</keyword>
<dbReference type="InterPro" id="IPR038158">
    <property type="entry name" value="H-NOX_domain_sf"/>
</dbReference>
<gene>
    <name evidence="2" type="ORF">FIL88_04835</name>
</gene>